<dbReference type="AlphaFoldDB" id="A0A2S1LPT3"/>
<protein>
    <submittedName>
        <fullName evidence="1">Uncharacterized protein</fullName>
    </submittedName>
</protein>
<dbReference type="Proteomes" id="UP000244677">
    <property type="component" value="Chromosome"/>
</dbReference>
<proteinExistence type="predicted"/>
<name>A0A2S1LPT3_9FLAO</name>
<dbReference type="KEGG" id="fki:FK004_11295"/>
<sequence length="286" mass="31891">MESFIFGAIKPYNSTIMKKTTLLAYCFLLVTAFSFNSCDTENIDPAVVDNNVNPDPEGGVSTGDYWPMTLNNQWVYKRNGVIQEPMKIIGTETINGNLYYKFDNFAMIQAEIEEGEEAAESIVHVRKNNGNYYTRSVMVAEVPEFGIPNFEMPAPVPFEYIILKDYAAVGQTWSEQISQNIDIVLPEGLPIAELHLVSTVRAQTMIVGKDIAISVNNVNYTDVIKVRVVYTGTVTGLPAGFPTPPPVVVTNYCWFAKNHGPIKMQTEAVPQMSQEYNSELISHVIN</sequence>
<gene>
    <name evidence="1" type="ORF">FK004_11295</name>
</gene>
<dbReference type="EMBL" id="CP020919">
    <property type="protein sequence ID" value="AWG25763.1"/>
    <property type="molecule type" value="Genomic_DNA"/>
</dbReference>
<organism evidence="1 2">
    <name type="scientific">Flavobacterium kingsejongi</name>
    <dbReference type="NCBI Taxonomy" id="1678728"/>
    <lineage>
        <taxon>Bacteria</taxon>
        <taxon>Pseudomonadati</taxon>
        <taxon>Bacteroidota</taxon>
        <taxon>Flavobacteriia</taxon>
        <taxon>Flavobacteriales</taxon>
        <taxon>Flavobacteriaceae</taxon>
        <taxon>Flavobacterium</taxon>
    </lineage>
</organism>
<evidence type="ECO:0000313" key="1">
    <source>
        <dbReference type="EMBL" id="AWG25763.1"/>
    </source>
</evidence>
<evidence type="ECO:0000313" key="2">
    <source>
        <dbReference type="Proteomes" id="UP000244677"/>
    </source>
</evidence>
<accession>A0A2S1LPT3</accession>
<reference evidence="1 2" key="1">
    <citation type="submission" date="2017-04" db="EMBL/GenBank/DDBJ databases">
        <title>Complete genome sequence of Flavobacterium kingsejong AJ004.</title>
        <authorList>
            <person name="Lee P.C."/>
        </authorList>
    </citation>
    <scope>NUCLEOTIDE SEQUENCE [LARGE SCALE GENOMIC DNA]</scope>
    <source>
        <strain evidence="1 2">AJ004</strain>
    </source>
</reference>
<keyword evidence="2" id="KW-1185">Reference proteome</keyword>